<proteinExistence type="predicted"/>
<comment type="caution">
    <text evidence="2">The sequence shown here is derived from an EMBL/GenBank/DDBJ whole genome shotgun (WGS) entry which is preliminary data.</text>
</comment>
<feature type="domain" description="HDOD" evidence="1">
    <location>
        <begin position="123"/>
        <end position="311"/>
    </location>
</feature>
<dbReference type="PANTHER" id="PTHR33525">
    <property type="match status" value="1"/>
</dbReference>
<gene>
    <name evidence="2" type="ORF">FHS03_004348</name>
</gene>
<accession>A0A7W5BE68</accession>
<evidence type="ECO:0000313" key="2">
    <source>
        <dbReference type="EMBL" id="MBB3121270.1"/>
    </source>
</evidence>
<name>A0A7W5BE68_9BURK</name>
<evidence type="ECO:0000259" key="1">
    <source>
        <dbReference type="PROSITE" id="PS51833"/>
    </source>
</evidence>
<dbReference type="InterPro" id="IPR013976">
    <property type="entry name" value="HDOD"/>
</dbReference>
<evidence type="ECO:0000313" key="3">
    <source>
        <dbReference type="Proteomes" id="UP000541535"/>
    </source>
</evidence>
<dbReference type="RefSeq" id="WP_183443000.1">
    <property type="nucleotide sequence ID" value="NZ_JACHXD010000015.1"/>
</dbReference>
<keyword evidence="3" id="KW-1185">Reference proteome</keyword>
<protein>
    <submittedName>
        <fullName evidence="2">EAL and modified HD-GYP domain-containing signal transduction protein</fullName>
    </submittedName>
</protein>
<dbReference type="InterPro" id="IPR052340">
    <property type="entry name" value="RNase_Y/CdgJ"/>
</dbReference>
<dbReference type="Gene3D" id="1.10.3210.10">
    <property type="entry name" value="Hypothetical protein af1432"/>
    <property type="match status" value="1"/>
</dbReference>
<dbReference type="PROSITE" id="PS51833">
    <property type="entry name" value="HDOD"/>
    <property type="match status" value="1"/>
</dbReference>
<organism evidence="2 3">
    <name type="scientific">Pseudoduganella violacea</name>
    <dbReference type="NCBI Taxonomy" id="1715466"/>
    <lineage>
        <taxon>Bacteria</taxon>
        <taxon>Pseudomonadati</taxon>
        <taxon>Pseudomonadota</taxon>
        <taxon>Betaproteobacteria</taxon>
        <taxon>Burkholderiales</taxon>
        <taxon>Oxalobacteraceae</taxon>
        <taxon>Telluria group</taxon>
        <taxon>Pseudoduganella</taxon>
    </lineage>
</organism>
<sequence length="335" mass="35258">MIAPTLAPVFLQLLADRKGQPAALLFAAALPGETAAAEALPAGAPMLPEVLTGLAAASPCFYPDTLEEPLAAALADAGWQPLPAAELCRADSMAALDDVPPGAHWVRGDWALDTPPKGASGQAGTSRGLALQLVQLVANDADTHEIEALLRRDPTLSYHLLKLVNSLGMGTGRRVTSFSQAILILGRQQLRRWLNLMLFAARDGDLRTAMLLARVSVRAMAMELLARCAGLDKHQQEQAFMTGMFSLLGALFGMPLAEVMQPLTIGESVKQALLAKQGELGVLLGLLEQAEQGDFAAVAASLQQLQLEAADFNAAVAEANQWMLSVTSGAGQSHA</sequence>
<dbReference type="PANTHER" id="PTHR33525:SF4">
    <property type="entry name" value="CYCLIC DI-GMP PHOSPHODIESTERASE CDGJ"/>
    <property type="match status" value="1"/>
</dbReference>
<dbReference type="AlphaFoldDB" id="A0A7W5BE68"/>
<dbReference type="EMBL" id="JACHXD010000015">
    <property type="protein sequence ID" value="MBB3121270.1"/>
    <property type="molecule type" value="Genomic_DNA"/>
</dbReference>
<dbReference type="SUPFAM" id="SSF109604">
    <property type="entry name" value="HD-domain/PDEase-like"/>
    <property type="match status" value="1"/>
</dbReference>
<dbReference type="Pfam" id="PF08668">
    <property type="entry name" value="HDOD"/>
    <property type="match status" value="1"/>
</dbReference>
<reference evidence="2 3" key="1">
    <citation type="submission" date="2020-08" db="EMBL/GenBank/DDBJ databases">
        <title>Genomic Encyclopedia of Type Strains, Phase III (KMG-III): the genomes of soil and plant-associated and newly described type strains.</title>
        <authorList>
            <person name="Whitman W."/>
        </authorList>
    </citation>
    <scope>NUCLEOTIDE SEQUENCE [LARGE SCALE GENOMIC DNA]</scope>
    <source>
        <strain evidence="2 3">CECT 8897</strain>
    </source>
</reference>
<dbReference type="Proteomes" id="UP000541535">
    <property type="component" value="Unassembled WGS sequence"/>
</dbReference>